<dbReference type="EMBL" id="SMMG02000005">
    <property type="protein sequence ID" value="KAA3475084.1"/>
    <property type="molecule type" value="Genomic_DNA"/>
</dbReference>
<reference evidence="2" key="1">
    <citation type="submission" date="2019-08" db="EMBL/GenBank/DDBJ databases">
        <authorList>
            <person name="Liu F."/>
        </authorList>
    </citation>
    <scope>NUCLEOTIDE SEQUENCE [LARGE SCALE GENOMIC DNA]</scope>
    <source>
        <strain evidence="2">PA1801</strain>
        <tissue evidence="2">Leaf</tissue>
    </source>
</reference>
<dbReference type="PANTHER" id="PTHR31286">
    <property type="entry name" value="GLYCINE-RICH CELL WALL STRUCTURAL PROTEIN 1.8-LIKE"/>
    <property type="match status" value="1"/>
</dbReference>
<evidence type="ECO:0000256" key="1">
    <source>
        <dbReference type="SAM" id="MobiDB-lite"/>
    </source>
</evidence>
<feature type="compositionally biased region" description="Polar residues" evidence="1">
    <location>
        <begin position="294"/>
        <end position="306"/>
    </location>
</feature>
<dbReference type="OrthoDB" id="1096772at2759"/>
<protein>
    <submittedName>
        <fullName evidence="2">LINE-type retrotransposon LIb DNA, Insertion at the S11 site-like protein</fullName>
    </submittedName>
</protein>
<proteinExistence type="predicted"/>
<dbReference type="Proteomes" id="UP000325315">
    <property type="component" value="Unassembled WGS sequence"/>
</dbReference>
<organism evidence="2 3">
    <name type="scientific">Gossypium australe</name>
    <dbReference type="NCBI Taxonomy" id="47621"/>
    <lineage>
        <taxon>Eukaryota</taxon>
        <taxon>Viridiplantae</taxon>
        <taxon>Streptophyta</taxon>
        <taxon>Embryophyta</taxon>
        <taxon>Tracheophyta</taxon>
        <taxon>Spermatophyta</taxon>
        <taxon>Magnoliopsida</taxon>
        <taxon>eudicotyledons</taxon>
        <taxon>Gunneridae</taxon>
        <taxon>Pentapetalae</taxon>
        <taxon>rosids</taxon>
        <taxon>malvids</taxon>
        <taxon>Malvales</taxon>
        <taxon>Malvaceae</taxon>
        <taxon>Malvoideae</taxon>
        <taxon>Gossypium</taxon>
    </lineage>
</organism>
<feature type="region of interest" description="Disordered" evidence="1">
    <location>
        <begin position="289"/>
        <end position="308"/>
    </location>
</feature>
<comment type="caution">
    <text evidence="2">The sequence shown here is derived from an EMBL/GenBank/DDBJ whole genome shotgun (WGS) entry which is preliminary data.</text>
</comment>
<feature type="region of interest" description="Disordered" evidence="1">
    <location>
        <begin position="345"/>
        <end position="366"/>
    </location>
</feature>
<name>A0A5B6W1I9_9ROSI</name>
<accession>A0A5B6W1I9</accession>
<gene>
    <name evidence="2" type="ORF">EPI10_025309</name>
</gene>
<dbReference type="PANTHER" id="PTHR31286:SF173">
    <property type="entry name" value="DUF4283 DOMAIN-CONTAINING PROTEIN"/>
    <property type="match status" value="1"/>
</dbReference>
<evidence type="ECO:0000313" key="2">
    <source>
        <dbReference type="EMBL" id="KAA3475084.1"/>
    </source>
</evidence>
<dbReference type="InterPro" id="IPR040256">
    <property type="entry name" value="At4g02000-like"/>
</dbReference>
<sequence>MMLAWIRFPGLPGFLYKKKILEEIGGIIGKVVWLDFNTDSRTRGRFARMVVYVNLDKPLIAQVIVNDLHQKVEYEGLLALPVGNMVTPKSCATLEKEVSEGNGTIYGPWMVVEKKIRRNSRNKNLNKADFRESGKSGTRFDALENMKAFVVEDETNKENEVGRPSAAIRIDNGEAEPSMSKTPNMLAVTGPVGCLSTAIGLDNGAVDPSMSKTHMDTSCSVLSQPNGMLGSSCAGPSLQNKKTGGFYNLLNTIALKNSTGAESTKSSSNFSSLSPMKISCVNPVIVGQEESEGDGSNMQPKSNSSVPEPFNIQVVDSSGGLDTNRHTAVSFNEKGPAWRDLLRKNNEPSSGGNKIRNLGKSMRTKDGGFRATKKINKFTQEKGINFKAKNNSKFFLSDSMSRLAQTVSILRGVDSEVNVPDPGKIIQE</sequence>
<dbReference type="AlphaFoldDB" id="A0A5B6W1I9"/>
<evidence type="ECO:0000313" key="3">
    <source>
        <dbReference type="Proteomes" id="UP000325315"/>
    </source>
</evidence>
<keyword evidence="3" id="KW-1185">Reference proteome</keyword>